<evidence type="ECO:0000313" key="8">
    <source>
        <dbReference type="Proteomes" id="UP000198406"/>
    </source>
</evidence>
<dbReference type="CDD" id="cd00190">
    <property type="entry name" value="Tryp_SPc"/>
    <property type="match status" value="1"/>
</dbReference>
<feature type="region of interest" description="Disordered" evidence="5">
    <location>
        <begin position="323"/>
        <end position="486"/>
    </location>
</feature>
<dbReference type="OrthoDB" id="10066789at2759"/>
<feature type="compositionally biased region" description="Basic residues" evidence="5">
    <location>
        <begin position="390"/>
        <end position="401"/>
    </location>
</feature>
<sequence length="500" mass="53696">MLPLITPPVIKNRPRSSLRPNVFRRPSVNTAPRAGQTDSVFRFQPDVEPAAGFVLPNIIGGTPVADNLTYPYFVHFPGDDDSTCGGTLIHDDIILTVASCPAAQTANPYIGSVQWKSGTQLIATERLQHPEFNEISRANDIMLVKIDAPRTEPTVTIATTSRPAVNEPLRVMGFGLFNDTEFSALLLEAQINVLDFDECINVYSERLDSNSQICAGSVTAAIGSCFDDEGGPLIHATEDIQYGIFSFTESCMSIAPQIYTDVTKYTEFIEAGICELSSNPPSSCGTTAPNQSLAPSVAPIDLPVATSSPIPLSPVESTTNAPISPIAAPLAPPNDPPNAPIAPVAPSLTPPNGTVPSVTPPHDTAPSLTPPDDPPAASPLQPAIQPSFRSPRRFSSAKKRNERSGKHASQTSRTKTHSNKDSADKRASADSGEDNSNKTKRSRGKKSESLQNEIPITRERSSTSKKSSKRNGRPSTKRNATHLVTTSTQQYTFRKRMVGF</sequence>
<evidence type="ECO:0000259" key="6">
    <source>
        <dbReference type="PROSITE" id="PS50240"/>
    </source>
</evidence>
<feature type="compositionally biased region" description="Pro residues" evidence="5">
    <location>
        <begin position="368"/>
        <end position="377"/>
    </location>
</feature>
<keyword evidence="2" id="KW-0843">Virulence</keyword>
<dbReference type="PANTHER" id="PTHR24276:SF98">
    <property type="entry name" value="FI18310P1-RELATED"/>
    <property type="match status" value="1"/>
</dbReference>
<dbReference type="InParanoid" id="A0A1Z5K5Z6"/>
<dbReference type="SUPFAM" id="SSF50494">
    <property type="entry name" value="Trypsin-like serine proteases"/>
    <property type="match status" value="1"/>
</dbReference>
<name>A0A1Z5K5Z6_FISSO</name>
<evidence type="ECO:0000256" key="3">
    <source>
        <dbReference type="ARBA" id="ARBA00023157"/>
    </source>
</evidence>
<accession>A0A1Z5K5Z6</accession>
<dbReference type="AlphaFoldDB" id="A0A1Z5K5Z6"/>
<evidence type="ECO:0000256" key="1">
    <source>
        <dbReference type="ARBA" id="ARBA00007664"/>
    </source>
</evidence>
<feature type="compositionally biased region" description="Basic residues" evidence="5">
    <location>
        <begin position="466"/>
        <end position="480"/>
    </location>
</feature>
<dbReference type="InterPro" id="IPR001254">
    <property type="entry name" value="Trypsin_dom"/>
</dbReference>
<feature type="domain" description="Peptidase S1" evidence="6">
    <location>
        <begin position="58"/>
        <end position="274"/>
    </location>
</feature>
<feature type="compositionally biased region" description="Pro residues" evidence="5">
    <location>
        <begin position="330"/>
        <end position="340"/>
    </location>
</feature>
<dbReference type="EMBL" id="BDSP01000170">
    <property type="protein sequence ID" value="GAX21625.1"/>
    <property type="molecule type" value="Genomic_DNA"/>
</dbReference>
<dbReference type="InterPro" id="IPR001314">
    <property type="entry name" value="Peptidase_S1A"/>
</dbReference>
<evidence type="ECO:0000256" key="4">
    <source>
        <dbReference type="ARBA" id="ARBA00023180"/>
    </source>
</evidence>
<reference evidence="7 8" key="1">
    <citation type="journal article" date="2015" name="Plant Cell">
        <title>Oil accumulation by the oleaginous diatom Fistulifera solaris as revealed by the genome and transcriptome.</title>
        <authorList>
            <person name="Tanaka T."/>
            <person name="Maeda Y."/>
            <person name="Veluchamy A."/>
            <person name="Tanaka M."/>
            <person name="Abida H."/>
            <person name="Marechal E."/>
            <person name="Bowler C."/>
            <person name="Muto M."/>
            <person name="Sunaga Y."/>
            <person name="Tanaka M."/>
            <person name="Yoshino T."/>
            <person name="Taniguchi T."/>
            <person name="Fukuda Y."/>
            <person name="Nemoto M."/>
            <person name="Matsumoto M."/>
            <person name="Wong P.S."/>
            <person name="Aburatani S."/>
            <person name="Fujibuchi W."/>
        </authorList>
    </citation>
    <scope>NUCLEOTIDE SEQUENCE [LARGE SCALE GENOMIC DNA]</scope>
    <source>
        <strain evidence="7 8">JPCC DA0580</strain>
    </source>
</reference>
<dbReference type="Gene3D" id="2.40.10.10">
    <property type="entry name" value="Trypsin-like serine proteases"/>
    <property type="match status" value="1"/>
</dbReference>
<feature type="compositionally biased region" description="Basic and acidic residues" evidence="5">
    <location>
        <begin position="418"/>
        <end position="428"/>
    </location>
</feature>
<evidence type="ECO:0000256" key="2">
    <source>
        <dbReference type="ARBA" id="ARBA00023026"/>
    </source>
</evidence>
<dbReference type="GO" id="GO:0004252">
    <property type="term" value="F:serine-type endopeptidase activity"/>
    <property type="evidence" value="ECO:0007669"/>
    <property type="project" value="InterPro"/>
</dbReference>
<dbReference type="InterPro" id="IPR009003">
    <property type="entry name" value="Peptidase_S1_PA"/>
</dbReference>
<dbReference type="PANTHER" id="PTHR24276">
    <property type="entry name" value="POLYSERASE-RELATED"/>
    <property type="match status" value="1"/>
</dbReference>
<dbReference type="GO" id="GO:0006508">
    <property type="term" value="P:proteolysis"/>
    <property type="evidence" value="ECO:0007669"/>
    <property type="project" value="InterPro"/>
</dbReference>
<keyword evidence="4" id="KW-0325">Glycoprotein</keyword>
<dbReference type="Pfam" id="PF00089">
    <property type="entry name" value="Trypsin"/>
    <property type="match status" value="1"/>
</dbReference>
<protein>
    <recommendedName>
        <fullName evidence="6">Peptidase S1 domain-containing protein</fullName>
    </recommendedName>
</protein>
<dbReference type="PRINTS" id="PR00722">
    <property type="entry name" value="CHYMOTRYPSIN"/>
</dbReference>
<dbReference type="InterPro" id="IPR050430">
    <property type="entry name" value="Peptidase_S1"/>
</dbReference>
<comment type="similarity">
    <text evidence="1">Belongs to the peptidase S1 family.</text>
</comment>
<evidence type="ECO:0000313" key="7">
    <source>
        <dbReference type="EMBL" id="GAX21625.1"/>
    </source>
</evidence>
<evidence type="ECO:0000256" key="5">
    <source>
        <dbReference type="SAM" id="MobiDB-lite"/>
    </source>
</evidence>
<dbReference type="Proteomes" id="UP000198406">
    <property type="component" value="Unassembled WGS sequence"/>
</dbReference>
<keyword evidence="8" id="KW-1185">Reference proteome</keyword>
<keyword evidence="3" id="KW-1015">Disulfide bond</keyword>
<comment type="caution">
    <text evidence="7">The sequence shown here is derived from an EMBL/GenBank/DDBJ whole genome shotgun (WGS) entry which is preliminary data.</text>
</comment>
<proteinExistence type="inferred from homology"/>
<dbReference type="PROSITE" id="PS50240">
    <property type="entry name" value="TRYPSIN_DOM"/>
    <property type="match status" value="1"/>
</dbReference>
<dbReference type="InterPro" id="IPR043504">
    <property type="entry name" value="Peptidase_S1_PA_chymotrypsin"/>
</dbReference>
<gene>
    <name evidence="7" type="ORF">FisN_29Hh062</name>
</gene>
<organism evidence="7 8">
    <name type="scientific">Fistulifera solaris</name>
    <name type="common">Oleaginous diatom</name>
    <dbReference type="NCBI Taxonomy" id="1519565"/>
    <lineage>
        <taxon>Eukaryota</taxon>
        <taxon>Sar</taxon>
        <taxon>Stramenopiles</taxon>
        <taxon>Ochrophyta</taxon>
        <taxon>Bacillariophyta</taxon>
        <taxon>Bacillariophyceae</taxon>
        <taxon>Bacillariophycidae</taxon>
        <taxon>Naviculales</taxon>
        <taxon>Naviculaceae</taxon>
        <taxon>Fistulifera</taxon>
    </lineage>
</organism>
<dbReference type="SMART" id="SM00020">
    <property type="entry name" value="Tryp_SPc"/>
    <property type="match status" value="1"/>
</dbReference>